<reference evidence="2" key="1">
    <citation type="submission" date="2020-08" db="EMBL/GenBank/DDBJ databases">
        <title>Multicomponent nature underlies the extraordinary mechanical properties of spider dragline silk.</title>
        <authorList>
            <person name="Kono N."/>
            <person name="Nakamura H."/>
            <person name="Mori M."/>
            <person name="Yoshida Y."/>
            <person name="Ohtoshi R."/>
            <person name="Malay A.D."/>
            <person name="Moran D.A.P."/>
            <person name="Tomita M."/>
            <person name="Numata K."/>
            <person name="Arakawa K."/>
        </authorList>
    </citation>
    <scope>NUCLEOTIDE SEQUENCE</scope>
</reference>
<feature type="compositionally biased region" description="Basic and acidic residues" evidence="1">
    <location>
        <begin position="260"/>
        <end position="273"/>
    </location>
</feature>
<feature type="region of interest" description="Disordered" evidence="1">
    <location>
        <begin position="251"/>
        <end position="400"/>
    </location>
</feature>
<feature type="compositionally biased region" description="Low complexity" evidence="1">
    <location>
        <begin position="183"/>
        <end position="200"/>
    </location>
</feature>
<evidence type="ECO:0000313" key="3">
    <source>
        <dbReference type="Proteomes" id="UP000887013"/>
    </source>
</evidence>
<dbReference type="Proteomes" id="UP000887013">
    <property type="component" value="Unassembled WGS sequence"/>
</dbReference>
<feature type="compositionally biased region" description="Basic and acidic residues" evidence="1">
    <location>
        <begin position="35"/>
        <end position="45"/>
    </location>
</feature>
<sequence>MEVGSPVAYELPKSTESDVLRKSVAARKSLSPSKTTERPESRLSRESSSSADPVSTSASEFSRGLGSSTESMEPDEASLYRSTVRSDLRSGPTLRLQYGTTSYTKPIEEEMVTQFGIEGSSSTVEKGTFKDSGMSPEQMEVGSPVEHESLSASAKSDVSSKNEAPRKYLLSGRASDEPESRLSKVSSSSAEPTSSTSDISRGPESPTESMGPNDTPRFGTATKALHESIHKHLMFATESIISPIREEAITVFGTEESTDAEQKGLHESEKSPEQMKVGSPVECESPSEKSDIASKDLPSTAASALSESERSSAVVPTIKSEKQSSGSETIQDAATGESLSQIGKRCRMKAKLDKEKKSSRSDSSKLQKRARRHISGSPSESTEESTDSESNSETDSAEKK</sequence>
<feature type="compositionally biased region" description="Acidic residues" evidence="1">
    <location>
        <begin position="381"/>
        <end position="392"/>
    </location>
</feature>
<organism evidence="2 3">
    <name type="scientific">Nephila pilipes</name>
    <name type="common">Giant wood spider</name>
    <name type="synonym">Nephila maculata</name>
    <dbReference type="NCBI Taxonomy" id="299642"/>
    <lineage>
        <taxon>Eukaryota</taxon>
        <taxon>Metazoa</taxon>
        <taxon>Ecdysozoa</taxon>
        <taxon>Arthropoda</taxon>
        <taxon>Chelicerata</taxon>
        <taxon>Arachnida</taxon>
        <taxon>Araneae</taxon>
        <taxon>Araneomorphae</taxon>
        <taxon>Entelegynae</taxon>
        <taxon>Araneoidea</taxon>
        <taxon>Nephilidae</taxon>
        <taxon>Nephila</taxon>
    </lineage>
</organism>
<gene>
    <name evidence="2" type="ORF">NPIL_479711</name>
</gene>
<evidence type="ECO:0000313" key="2">
    <source>
        <dbReference type="EMBL" id="GFT74996.1"/>
    </source>
</evidence>
<feature type="compositionally biased region" description="Low complexity" evidence="1">
    <location>
        <begin position="46"/>
        <end position="59"/>
    </location>
</feature>
<comment type="caution">
    <text evidence="2">The sequence shown here is derived from an EMBL/GenBank/DDBJ whole genome shotgun (WGS) entry which is preliminary data.</text>
</comment>
<dbReference type="AlphaFoldDB" id="A0A8X6PLN4"/>
<proteinExistence type="predicted"/>
<feature type="region of interest" description="Disordered" evidence="1">
    <location>
        <begin position="1"/>
        <end position="224"/>
    </location>
</feature>
<evidence type="ECO:0000256" key="1">
    <source>
        <dbReference type="SAM" id="MobiDB-lite"/>
    </source>
</evidence>
<name>A0A8X6PLN4_NEPPI</name>
<feature type="compositionally biased region" description="Basic and acidic residues" evidence="1">
    <location>
        <begin position="350"/>
        <end position="365"/>
    </location>
</feature>
<feature type="compositionally biased region" description="Polar residues" evidence="1">
    <location>
        <begin position="323"/>
        <end position="341"/>
    </location>
</feature>
<protein>
    <submittedName>
        <fullName evidence="2">Uncharacterized protein</fullName>
    </submittedName>
</protein>
<keyword evidence="3" id="KW-1185">Reference proteome</keyword>
<dbReference type="EMBL" id="BMAW01070766">
    <property type="protein sequence ID" value="GFT74996.1"/>
    <property type="molecule type" value="Genomic_DNA"/>
</dbReference>
<accession>A0A8X6PLN4</accession>